<dbReference type="InterPro" id="IPR021215">
    <property type="entry name" value="DUF2752"/>
</dbReference>
<dbReference type="EMBL" id="RQEY01000018">
    <property type="protein sequence ID" value="TGK39129.1"/>
    <property type="molecule type" value="Genomic_DNA"/>
</dbReference>
<dbReference type="OrthoDB" id="9815897at2"/>
<dbReference type="Pfam" id="PF10825">
    <property type="entry name" value="DUF2752"/>
    <property type="match status" value="1"/>
</dbReference>
<proteinExistence type="predicted"/>
<dbReference type="Proteomes" id="UP000298097">
    <property type="component" value="Unassembled WGS sequence"/>
</dbReference>
<accession>A0A4R9H321</accession>
<feature type="transmembrane region" description="Helical" evidence="1">
    <location>
        <begin position="31"/>
        <end position="53"/>
    </location>
</feature>
<evidence type="ECO:0000313" key="2">
    <source>
        <dbReference type="EMBL" id="TGK39129.1"/>
    </source>
</evidence>
<feature type="transmembrane region" description="Helical" evidence="1">
    <location>
        <begin position="102"/>
        <end position="120"/>
    </location>
</feature>
<feature type="transmembrane region" description="Helical" evidence="1">
    <location>
        <begin position="132"/>
        <end position="151"/>
    </location>
</feature>
<keyword evidence="1" id="KW-0812">Transmembrane</keyword>
<dbReference type="AlphaFoldDB" id="A0A4R9H321"/>
<dbReference type="RefSeq" id="WP_135775191.1">
    <property type="nucleotide sequence ID" value="NZ_RQEY01000018.1"/>
</dbReference>
<reference evidence="2" key="1">
    <citation type="journal article" date="2019" name="PLoS Negl. Trop. Dis.">
        <title>Revisiting the worldwide diversity of Leptospira species in the environment.</title>
        <authorList>
            <person name="Vincent A.T."/>
            <person name="Schiettekatte O."/>
            <person name="Bourhy P."/>
            <person name="Veyrier F.J."/>
            <person name="Picardeau M."/>
        </authorList>
    </citation>
    <scope>NUCLEOTIDE SEQUENCE [LARGE SCALE GENOMIC DNA]</scope>
    <source>
        <strain evidence="2">201800301</strain>
    </source>
</reference>
<protein>
    <submittedName>
        <fullName evidence="2">DUF2752 domain-containing protein</fullName>
    </submittedName>
</protein>
<name>A0A4R9H321_9LEPT</name>
<evidence type="ECO:0000256" key="1">
    <source>
        <dbReference type="SAM" id="Phobius"/>
    </source>
</evidence>
<keyword evidence="3" id="KW-1185">Reference proteome</keyword>
<sequence>MWDQLRNQLKGFLILEAGPTGGPVSNPIFRLLFTISLSLIVFLVLAILISFQLPLETESEHWFTICWWKQLTGWDCPGCGLTRSVICFFRGDFSGSWNYHPFGIPIAILGTSGFIIRWNLGKQVWRKILENRFTEVFAYLGVISIFVWYYIKHFY</sequence>
<comment type="caution">
    <text evidence="2">The sequence shown here is derived from an EMBL/GenBank/DDBJ whole genome shotgun (WGS) entry which is preliminary data.</text>
</comment>
<keyword evidence="1" id="KW-1133">Transmembrane helix</keyword>
<gene>
    <name evidence="2" type="ORF">EHO65_13955</name>
</gene>
<evidence type="ECO:0000313" key="3">
    <source>
        <dbReference type="Proteomes" id="UP000298097"/>
    </source>
</evidence>
<keyword evidence="1" id="KW-0472">Membrane</keyword>
<organism evidence="2 3">
    <name type="scientific">Leptospira andrefontaineae</name>
    <dbReference type="NCBI Taxonomy" id="2484976"/>
    <lineage>
        <taxon>Bacteria</taxon>
        <taxon>Pseudomonadati</taxon>
        <taxon>Spirochaetota</taxon>
        <taxon>Spirochaetia</taxon>
        <taxon>Leptospirales</taxon>
        <taxon>Leptospiraceae</taxon>
        <taxon>Leptospira</taxon>
    </lineage>
</organism>